<comment type="caution">
    <text evidence="1">The sequence shown here is derived from an EMBL/GenBank/DDBJ whole genome shotgun (WGS) entry which is preliminary data.</text>
</comment>
<protein>
    <submittedName>
        <fullName evidence="1">Uncharacterized protein</fullName>
    </submittedName>
</protein>
<dbReference type="AlphaFoldDB" id="A0A8X6XNH9"/>
<dbReference type="Proteomes" id="UP000886998">
    <property type="component" value="Unassembled WGS sequence"/>
</dbReference>
<proteinExistence type="predicted"/>
<evidence type="ECO:0000313" key="1">
    <source>
        <dbReference type="EMBL" id="GFY56383.1"/>
    </source>
</evidence>
<organism evidence="1 2">
    <name type="scientific">Trichonephila inaurata madagascariensis</name>
    <dbReference type="NCBI Taxonomy" id="2747483"/>
    <lineage>
        <taxon>Eukaryota</taxon>
        <taxon>Metazoa</taxon>
        <taxon>Ecdysozoa</taxon>
        <taxon>Arthropoda</taxon>
        <taxon>Chelicerata</taxon>
        <taxon>Arachnida</taxon>
        <taxon>Araneae</taxon>
        <taxon>Araneomorphae</taxon>
        <taxon>Entelegynae</taxon>
        <taxon>Araneoidea</taxon>
        <taxon>Nephilidae</taxon>
        <taxon>Trichonephila</taxon>
        <taxon>Trichonephila inaurata</taxon>
    </lineage>
</organism>
<reference evidence="1" key="1">
    <citation type="submission" date="2020-08" db="EMBL/GenBank/DDBJ databases">
        <title>Multicomponent nature underlies the extraordinary mechanical properties of spider dragline silk.</title>
        <authorList>
            <person name="Kono N."/>
            <person name="Nakamura H."/>
            <person name="Mori M."/>
            <person name="Yoshida Y."/>
            <person name="Ohtoshi R."/>
            <person name="Malay A.D."/>
            <person name="Moran D.A.P."/>
            <person name="Tomita M."/>
            <person name="Numata K."/>
            <person name="Arakawa K."/>
        </authorList>
    </citation>
    <scope>NUCLEOTIDE SEQUENCE</scope>
</reference>
<dbReference type="EMBL" id="BMAV01010936">
    <property type="protein sequence ID" value="GFY56383.1"/>
    <property type="molecule type" value="Genomic_DNA"/>
</dbReference>
<evidence type="ECO:0000313" key="2">
    <source>
        <dbReference type="Proteomes" id="UP000886998"/>
    </source>
</evidence>
<name>A0A8X6XNH9_9ARAC</name>
<keyword evidence="2" id="KW-1185">Reference proteome</keyword>
<accession>A0A8X6XNH9</accession>
<gene>
    <name evidence="1" type="ORF">TNIN_375721</name>
</gene>
<sequence length="95" mass="10788">MANRERNVTNFILKRMHVGVPSLPPDIGGAREDQQPIEEDQQPILIVSERPESKLVIWQASHFISYISHGKSGNLSKMFKVCEIYPDFVGMGYKS</sequence>